<evidence type="ECO:0000313" key="1">
    <source>
        <dbReference type="EMBL" id="CAB5218311.1"/>
    </source>
</evidence>
<sequence length="68" mass="7795">MIREVCSCGAEFETDDRDAVQLIKSWRRTHKHSDKPLKPDTADISILSDNQVALGFQVPDSRYEDDDE</sequence>
<protein>
    <submittedName>
        <fullName evidence="1">Uncharacterized protein</fullName>
    </submittedName>
</protein>
<gene>
    <name evidence="1" type="ORF">UFOVP219_1</name>
</gene>
<proteinExistence type="predicted"/>
<reference evidence="1" key="1">
    <citation type="submission" date="2020-05" db="EMBL/GenBank/DDBJ databases">
        <authorList>
            <person name="Chiriac C."/>
            <person name="Salcher M."/>
            <person name="Ghai R."/>
            <person name="Kavagutti S V."/>
        </authorList>
    </citation>
    <scope>NUCLEOTIDE SEQUENCE</scope>
</reference>
<organism evidence="1">
    <name type="scientific">uncultured Caudovirales phage</name>
    <dbReference type="NCBI Taxonomy" id="2100421"/>
    <lineage>
        <taxon>Viruses</taxon>
        <taxon>Duplodnaviria</taxon>
        <taxon>Heunggongvirae</taxon>
        <taxon>Uroviricota</taxon>
        <taxon>Caudoviricetes</taxon>
        <taxon>Peduoviridae</taxon>
        <taxon>Maltschvirus</taxon>
        <taxon>Maltschvirus maltsch</taxon>
    </lineage>
</organism>
<accession>A0A6J7WJX9</accession>
<name>A0A6J7WJX9_9CAUD</name>
<dbReference type="EMBL" id="LR798260">
    <property type="protein sequence ID" value="CAB5218311.1"/>
    <property type="molecule type" value="Genomic_DNA"/>
</dbReference>